<dbReference type="Gene3D" id="1.20.120.450">
    <property type="entry name" value="dinb family like domain"/>
    <property type="match status" value="1"/>
</dbReference>
<proteinExistence type="predicted"/>
<dbReference type="AlphaFoldDB" id="A0A4P6JJT4"/>
<name>A0A4P6JJT4_KTERU</name>
<organism evidence="2 3">
    <name type="scientific">Ktedonosporobacter rubrisoli</name>
    <dbReference type="NCBI Taxonomy" id="2509675"/>
    <lineage>
        <taxon>Bacteria</taxon>
        <taxon>Bacillati</taxon>
        <taxon>Chloroflexota</taxon>
        <taxon>Ktedonobacteria</taxon>
        <taxon>Ktedonobacterales</taxon>
        <taxon>Ktedonosporobacteraceae</taxon>
        <taxon>Ktedonosporobacter</taxon>
    </lineage>
</organism>
<dbReference type="KEGG" id="kbs:EPA93_04065"/>
<dbReference type="SUPFAM" id="SSF109854">
    <property type="entry name" value="DinB/YfiT-like putative metalloenzymes"/>
    <property type="match status" value="1"/>
</dbReference>
<reference evidence="2 3" key="1">
    <citation type="submission" date="2019-01" db="EMBL/GenBank/DDBJ databases">
        <title>Ktedonosporobacter rubrisoli SCAWS-G2.</title>
        <authorList>
            <person name="Huang Y."/>
            <person name="Yan B."/>
        </authorList>
    </citation>
    <scope>NUCLEOTIDE SEQUENCE [LARGE SCALE GENOMIC DNA]</scope>
    <source>
        <strain evidence="2 3">SCAWS-G2</strain>
    </source>
</reference>
<keyword evidence="3" id="KW-1185">Reference proteome</keyword>
<gene>
    <name evidence="2" type="ORF">EPA93_04065</name>
</gene>
<sequence length="220" mass="25340">MRHEECFWEARRYFCRRPDFCTSALFSSNHRFPRSLRSLIRPKEVLLNTLLEHVQAVLSTTPERWQRLVATLPADLLTRQPVAGEWSALNCLQHLLDAEYKNFPVRLRAFLAGEDFSPFDPSLVHSGLDGLSPQELVATFARTRQESLVALQSLQDDDLTRTVQHPQFGTVTLAQMLHTWAAHDLMHTVQGERALMQPFMLGCGPWRVFFRDHEISTAKE</sequence>
<dbReference type="Pfam" id="PF12867">
    <property type="entry name" value="DinB_2"/>
    <property type="match status" value="1"/>
</dbReference>
<evidence type="ECO:0000313" key="3">
    <source>
        <dbReference type="Proteomes" id="UP000290365"/>
    </source>
</evidence>
<feature type="domain" description="DinB-like" evidence="1">
    <location>
        <begin position="58"/>
        <end position="188"/>
    </location>
</feature>
<dbReference type="EMBL" id="CP035758">
    <property type="protein sequence ID" value="QBD75212.1"/>
    <property type="molecule type" value="Genomic_DNA"/>
</dbReference>
<dbReference type="OrthoDB" id="2374795at2"/>
<dbReference type="InterPro" id="IPR024775">
    <property type="entry name" value="DinB-like"/>
</dbReference>
<evidence type="ECO:0000259" key="1">
    <source>
        <dbReference type="Pfam" id="PF12867"/>
    </source>
</evidence>
<dbReference type="Proteomes" id="UP000290365">
    <property type="component" value="Chromosome"/>
</dbReference>
<evidence type="ECO:0000313" key="2">
    <source>
        <dbReference type="EMBL" id="QBD75212.1"/>
    </source>
</evidence>
<dbReference type="InterPro" id="IPR034660">
    <property type="entry name" value="DinB/YfiT-like"/>
</dbReference>
<accession>A0A4P6JJT4</accession>
<protein>
    <submittedName>
        <fullName evidence="2">DinB family protein</fullName>
    </submittedName>
</protein>